<dbReference type="Proteomes" id="UP000477488">
    <property type="component" value="Unassembled WGS sequence"/>
</dbReference>
<name>A0A6L5XMT8_9BACT</name>
<dbReference type="PANTHER" id="PTHR35011:SF5">
    <property type="entry name" value="SIALIC ACID TRAP TRANSPORTER SMALL PERMEASE PROTEIN SIAQ"/>
    <property type="match status" value="1"/>
</dbReference>
<feature type="transmembrane region" description="Helical" evidence="9">
    <location>
        <begin position="85"/>
        <end position="104"/>
    </location>
</feature>
<evidence type="ECO:0000256" key="8">
    <source>
        <dbReference type="ARBA" id="ARBA00038436"/>
    </source>
</evidence>
<feature type="transmembrane region" description="Helical" evidence="9">
    <location>
        <begin position="12"/>
        <end position="35"/>
    </location>
</feature>
<accession>A0A6L5XMT8</accession>
<protein>
    <submittedName>
        <fullName evidence="11">TRAP transporter small permease</fullName>
    </submittedName>
</protein>
<dbReference type="GO" id="GO:0015740">
    <property type="term" value="P:C4-dicarboxylate transport"/>
    <property type="evidence" value="ECO:0007669"/>
    <property type="project" value="TreeGrafter"/>
</dbReference>
<dbReference type="RefSeq" id="WP_154511988.1">
    <property type="nucleotide sequence ID" value="NZ_DBFWWU010000115.1"/>
</dbReference>
<keyword evidence="5 9" id="KW-0812">Transmembrane</keyword>
<keyword evidence="2" id="KW-0813">Transport</keyword>
<dbReference type="EMBL" id="VUMH01000011">
    <property type="protein sequence ID" value="MSS28518.1"/>
    <property type="molecule type" value="Genomic_DNA"/>
</dbReference>
<evidence type="ECO:0000256" key="5">
    <source>
        <dbReference type="ARBA" id="ARBA00022692"/>
    </source>
</evidence>
<dbReference type="PANTHER" id="PTHR35011">
    <property type="entry name" value="2,3-DIKETO-L-GULONATE TRAP TRANSPORTER SMALL PERMEASE PROTEIN YIAM"/>
    <property type="match status" value="1"/>
</dbReference>
<comment type="caution">
    <text evidence="11">The sequence shown here is derived from an EMBL/GenBank/DDBJ whole genome shotgun (WGS) entry which is preliminary data.</text>
</comment>
<dbReference type="GO" id="GO:0022857">
    <property type="term" value="F:transmembrane transporter activity"/>
    <property type="evidence" value="ECO:0007669"/>
    <property type="project" value="TreeGrafter"/>
</dbReference>
<feature type="transmembrane region" description="Helical" evidence="9">
    <location>
        <begin position="47"/>
        <end position="64"/>
    </location>
</feature>
<proteinExistence type="inferred from homology"/>
<evidence type="ECO:0000256" key="2">
    <source>
        <dbReference type="ARBA" id="ARBA00022448"/>
    </source>
</evidence>
<evidence type="ECO:0000256" key="6">
    <source>
        <dbReference type="ARBA" id="ARBA00022989"/>
    </source>
</evidence>
<sequence length="168" mass="19097">MRIVKKLYDNFEEYCCVAAVALMIVCLALQIVFRAAVGGGLSWSEELSRYSFIWAVFLGMSLAAKRLAHVRITAALLLLPLKARLLVRMGTDALWIAFSLYIAFHGLELLREGLEFPEMSPTLGIVKAWVEAIIPFCFFLTPWRIVEQYCRNIHRGTLLELVRDEVTS</sequence>
<gene>
    <name evidence="11" type="ORF">FYJ44_10855</name>
</gene>
<dbReference type="AlphaFoldDB" id="A0A6L5XMT8"/>
<dbReference type="InterPro" id="IPR007387">
    <property type="entry name" value="TRAP_DctQ"/>
</dbReference>
<keyword evidence="4" id="KW-0997">Cell inner membrane</keyword>
<dbReference type="InterPro" id="IPR055348">
    <property type="entry name" value="DctQ"/>
</dbReference>
<comment type="similarity">
    <text evidence="8">Belongs to the TRAP transporter small permease family.</text>
</comment>
<reference evidence="11 12" key="1">
    <citation type="submission" date="2019-09" db="EMBL/GenBank/DDBJ databases">
        <title>In-depth cultivation of the pig gut microbiome towards novel bacterial diversity and tailored functional studies.</title>
        <authorList>
            <person name="Wylensek D."/>
            <person name="Hitch T.C.A."/>
            <person name="Clavel T."/>
        </authorList>
    </citation>
    <scope>NUCLEOTIDE SEQUENCE [LARGE SCALE GENOMIC DNA]</scope>
    <source>
        <strain evidence="11 12">PG-178-WT-4</strain>
    </source>
</reference>
<evidence type="ECO:0000256" key="4">
    <source>
        <dbReference type="ARBA" id="ARBA00022519"/>
    </source>
</evidence>
<keyword evidence="7 9" id="KW-0472">Membrane</keyword>
<keyword evidence="6 9" id="KW-1133">Transmembrane helix</keyword>
<evidence type="ECO:0000256" key="7">
    <source>
        <dbReference type="ARBA" id="ARBA00023136"/>
    </source>
</evidence>
<comment type="subcellular location">
    <subcellularLocation>
        <location evidence="1">Cell inner membrane</location>
        <topology evidence="1">Multi-pass membrane protein</topology>
    </subcellularLocation>
</comment>
<evidence type="ECO:0000313" key="11">
    <source>
        <dbReference type="EMBL" id="MSS28518.1"/>
    </source>
</evidence>
<dbReference type="GO" id="GO:0005886">
    <property type="term" value="C:plasma membrane"/>
    <property type="evidence" value="ECO:0007669"/>
    <property type="project" value="UniProtKB-SubCell"/>
</dbReference>
<organism evidence="11 12">
    <name type="scientific">Desulfovibrio porci</name>
    <dbReference type="NCBI Taxonomy" id="2605782"/>
    <lineage>
        <taxon>Bacteria</taxon>
        <taxon>Pseudomonadati</taxon>
        <taxon>Thermodesulfobacteriota</taxon>
        <taxon>Desulfovibrionia</taxon>
        <taxon>Desulfovibrionales</taxon>
        <taxon>Desulfovibrionaceae</taxon>
        <taxon>Desulfovibrio</taxon>
    </lineage>
</organism>
<dbReference type="Pfam" id="PF04290">
    <property type="entry name" value="DctQ"/>
    <property type="match status" value="1"/>
</dbReference>
<evidence type="ECO:0000259" key="10">
    <source>
        <dbReference type="Pfam" id="PF04290"/>
    </source>
</evidence>
<evidence type="ECO:0000256" key="3">
    <source>
        <dbReference type="ARBA" id="ARBA00022475"/>
    </source>
</evidence>
<feature type="transmembrane region" description="Helical" evidence="9">
    <location>
        <begin position="124"/>
        <end position="146"/>
    </location>
</feature>
<keyword evidence="3" id="KW-1003">Cell membrane</keyword>
<evidence type="ECO:0000256" key="1">
    <source>
        <dbReference type="ARBA" id="ARBA00004429"/>
    </source>
</evidence>
<evidence type="ECO:0000313" key="12">
    <source>
        <dbReference type="Proteomes" id="UP000477488"/>
    </source>
</evidence>
<keyword evidence="12" id="KW-1185">Reference proteome</keyword>
<feature type="domain" description="Tripartite ATP-independent periplasmic transporters DctQ component" evidence="10">
    <location>
        <begin position="23"/>
        <end position="153"/>
    </location>
</feature>
<evidence type="ECO:0000256" key="9">
    <source>
        <dbReference type="SAM" id="Phobius"/>
    </source>
</evidence>